<comment type="caution">
    <text evidence="2">The sequence shown here is derived from an EMBL/GenBank/DDBJ whole genome shotgun (WGS) entry which is preliminary data.</text>
</comment>
<dbReference type="Proteomes" id="UP001455088">
    <property type="component" value="Unassembled WGS sequence"/>
</dbReference>
<dbReference type="RefSeq" id="WP_341987715.1">
    <property type="nucleotide sequence ID" value="NZ_JBBYHY010000011.1"/>
</dbReference>
<reference evidence="2 3" key="1">
    <citation type="submission" date="2024-04" db="EMBL/GenBank/DDBJ databases">
        <title>Bacterial endophytes with biocontrol capabilities against important plant pathogens.</title>
        <authorList>
            <person name="Alayande K.A."/>
        </authorList>
    </citation>
    <scope>NUCLEOTIDE SEQUENCE [LARGE SCALE GENOMIC DNA]</scope>
    <source>
        <strain evidence="2 3">KV22</strain>
    </source>
</reference>
<evidence type="ECO:0008006" key="4">
    <source>
        <dbReference type="Google" id="ProtNLM"/>
    </source>
</evidence>
<keyword evidence="1" id="KW-0732">Signal</keyword>
<dbReference type="EMBL" id="JBBYHY010000011">
    <property type="protein sequence ID" value="MEL3955437.1"/>
    <property type="molecule type" value="Genomic_DNA"/>
</dbReference>
<name>A0ABU9JRF4_9GAMM</name>
<feature type="signal peptide" evidence="1">
    <location>
        <begin position="1"/>
        <end position="18"/>
    </location>
</feature>
<sequence>MRHIVIAAAALLTACQSAAPKQNPPAPTVMRLPVATYVPIDPALWKRCTWEREGRPSAVFEVSNARKRCLIQYEAQFDAIEQVQGKPVPTQAHE</sequence>
<feature type="chain" id="PRO_5045531236" description="Lipoprotein" evidence="1">
    <location>
        <begin position="19"/>
        <end position="94"/>
    </location>
</feature>
<evidence type="ECO:0000313" key="2">
    <source>
        <dbReference type="EMBL" id="MEL3955437.1"/>
    </source>
</evidence>
<accession>A0ABU9JRF4</accession>
<protein>
    <recommendedName>
        <fullName evidence="4">Lipoprotein</fullName>
    </recommendedName>
</protein>
<organism evidence="2 3">
    <name type="scientific">Stenotrophomonas bentonitica</name>
    <dbReference type="NCBI Taxonomy" id="1450134"/>
    <lineage>
        <taxon>Bacteria</taxon>
        <taxon>Pseudomonadati</taxon>
        <taxon>Pseudomonadota</taxon>
        <taxon>Gammaproteobacteria</taxon>
        <taxon>Lysobacterales</taxon>
        <taxon>Lysobacteraceae</taxon>
        <taxon>Stenotrophomonas</taxon>
    </lineage>
</organism>
<proteinExistence type="predicted"/>
<dbReference type="PROSITE" id="PS51257">
    <property type="entry name" value="PROKAR_LIPOPROTEIN"/>
    <property type="match status" value="1"/>
</dbReference>
<keyword evidence="3" id="KW-1185">Reference proteome</keyword>
<evidence type="ECO:0000256" key="1">
    <source>
        <dbReference type="SAM" id="SignalP"/>
    </source>
</evidence>
<gene>
    <name evidence="2" type="ORF">AAE039_17910</name>
</gene>
<evidence type="ECO:0000313" key="3">
    <source>
        <dbReference type="Proteomes" id="UP001455088"/>
    </source>
</evidence>